<keyword evidence="3 7" id="KW-0812">Transmembrane</keyword>
<dbReference type="PANTHER" id="PTHR23513:SF6">
    <property type="entry name" value="MAJOR FACILITATOR SUPERFAMILY ASSOCIATED DOMAIN-CONTAINING PROTEIN"/>
    <property type="match status" value="1"/>
</dbReference>
<dbReference type="Gene3D" id="1.20.1250.20">
    <property type="entry name" value="MFS general substrate transporter like domains"/>
    <property type="match status" value="1"/>
</dbReference>
<feature type="region of interest" description="Disordered" evidence="6">
    <location>
        <begin position="421"/>
        <end position="453"/>
    </location>
</feature>
<dbReference type="CDD" id="cd06173">
    <property type="entry name" value="MFS_MefA_like"/>
    <property type="match status" value="1"/>
</dbReference>
<dbReference type="OrthoDB" id="9815525at2"/>
<keyword evidence="9" id="KW-1185">Reference proteome</keyword>
<evidence type="ECO:0000256" key="4">
    <source>
        <dbReference type="ARBA" id="ARBA00022989"/>
    </source>
</evidence>
<dbReference type="GO" id="GO:0005886">
    <property type="term" value="C:plasma membrane"/>
    <property type="evidence" value="ECO:0007669"/>
    <property type="project" value="UniProtKB-SubCell"/>
</dbReference>
<dbReference type="Proteomes" id="UP000252004">
    <property type="component" value="Chromosome"/>
</dbReference>
<feature type="transmembrane region" description="Helical" evidence="7">
    <location>
        <begin position="278"/>
        <end position="297"/>
    </location>
</feature>
<dbReference type="InterPro" id="IPR036259">
    <property type="entry name" value="MFS_trans_sf"/>
</dbReference>
<keyword evidence="5 7" id="KW-0472">Membrane</keyword>
<evidence type="ECO:0000256" key="5">
    <source>
        <dbReference type="ARBA" id="ARBA00023136"/>
    </source>
</evidence>
<gene>
    <name evidence="8" type="ORF">C0216_11680</name>
</gene>
<dbReference type="Pfam" id="PF07690">
    <property type="entry name" value="MFS_1"/>
    <property type="match status" value="1"/>
</dbReference>
<feature type="transmembrane region" description="Helical" evidence="7">
    <location>
        <begin position="114"/>
        <end position="142"/>
    </location>
</feature>
<dbReference type="EMBL" id="CP030862">
    <property type="protein sequence ID" value="AXE24031.1"/>
    <property type="molecule type" value="Genomic_DNA"/>
</dbReference>
<comment type="subcellular location">
    <subcellularLocation>
        <location evidence="1">Cell membrane</location>
        <topology evidence="1">Multi-pass membrane protein</topology>
    </subcellularLocation>
</comment>
<evidence type="ECO:0000256" key="2">
    <source>
        <dbReference type="ARBA" id="ARBA00022475"/>
    </source>
</evidence>
<sequence>MAPAAPTPLPQDPAPPLRRNRNFTVFWLGQALSVLGGSVTYLALPLLVLEATGSIVRMGLLTVVMGATGIVTGLFAGYVADRTDRRRLMIACDLGRAVLLGSVPFLWLAGPRLWVLYVLTAVVTVLKTLFDVAYVTSVPALVRREDLAAANARLMGTFAVGTLLGPVAAGLVTAGVGAAWALALDGATFLVSALSLRWVAFGPAPGGPGPGGDGGGTGRQGVRGRLREVFTTGFTFLWGHRLLRPLTVLLTLLTFLTMGATDLLVFRLQEDLGRDAAVTGAVVAVSGLGVVAASACAARLRRAFGFGPCWLGSVGLIGAAVAVTGTSASVPVIAAAAAVFMVGMTLGGVSSMTLRQEVTPEPLLGRVTSAFWTVHNAAGPIGAAVLTLCAGRWGVPPVSLAGGVFCLLIAAAGLLTPLRSARSGGPPAPPAAAGPGSGAAGGAGADTGGARQA</sequence>
<protein>
    <submittedName>
        <fullName evidence="8">MFS transporter</fullName>
    </submittedName>
</protein>
<dbReference type="GO" id="GO:0022857">
    <property type="term" value="F:transmembrane transporter activity"/>
    <property type="evidence" value="ECO:0007669"/>
    <property type="project" value="InterPro"/>
</dbReference>
<proteinExistence type="predicted"/>
<dbReference type="InterPro" id="IPR011701">
    <property type="entry name" value="MFS"/>
</dbReference>
<evidence type="ECO:0000256" key="1">
    <source>
        <dbReference type="ARBA" id="ARBA00004651"/>
    </source>
</evidence>
<feature type="transmembrane region" description="Helical" evidence="7">
    <location>
        <begin position="329"/>
        <end position="349"/>
    </location>
</feature>
<feature type="compositionally biased region" description="Gly residues" evidence="6">
    <location>
        <begin position="435"/>
        <end position="447"/>
    </location>
</feature>
<feature type="transmembrane region" description="Helical" evidence="7">
    <location>
        <begin position="25"/>
        <end position="49"/>
    </location>
</feature>
<evidence type="ECO:0000313" key="9">
    <source>
        <dbReference type="Proteomes" id="UP000252004"/>
    </source>
</evidence>
<feature type="transmembrane region" description="Helical" evidence="7">
    <location>
        <begin position="370"/>
        <end position="393"/>
    </location>
</feature>
<accession>A0A344TZG0</accession>
<keyword evidence="4 7" id="KW-1133">Transmembrane helix</keyword>
<feature type="transmembrane region" description="Helical" evidence="7">
    <location>
        <begin position="246"/>
        <end position="266"/>
    </location>
</feature>
<dbReference type="RefSeq" id="WP_114055213.1">
    <property type="nucleotide sequence ID" value="NZ_CP030862.1"/>
</dbReference>
<feature type="transmembrane region" description="Helical" evidence="7">
    <location>
        <begin position="399"/>
        <end position="418"/>
    </location>
</feature>
<dbReference type="AlphaFoldDB" id="A0A344TZG0"/>
<dbReference type="SUPFAM" id="SSF103473">
    <property type="entry name" value="MFS general substrate transporter"/>
    <property type="match status" value="1"/>
</dbReference>
<dbReference type="KEGG" id="sgz:C0216_11680"/>
<keyword evidence="2" id="KW-1003">Cell membrane</keyword>
<evidence type="ECO:0000256" key="3">
    <source>
        <dbReference type="ARBA" id="ARBA00022692"/>
    </source>
</evidence>
<name>A0A344TZG0_9ACTN</name>
<organism evidence="8 9">
    <name type="scientific">Streptomyces globosus</name>
    <dbReference type="NCBI Taxonomy" id="68209"/>
    <lineage>
        <taxon>Bacteria</taxon>
        <taxon>Bacillati</taxon>
        <taxon>Actinomycetota</taxon>
        <taxon>Actinomycetes</taxon>
        <taxon>Kitasatosporales</taxon>
        <taxon>Streptomycetaceae</taxon>
        <taxon>Streptomyces</taxon>
    </lineage>
</organism>
<evidence type="ECO:0000313" key="8">
    <source>
        <dbReference type="EMBL" id="AXE24031.1"/>
    </source>
</evidence>
<feature type="transmembrane region" description="Helical" evidence="7">
    <location>
        <begin position="55"/>
        <end position="76"/>
    </location>
</feature>
<feature type="transmembrane region" description="Helical" evidence="7">
    <location>
        <begin position="304"/>
        <end position="323"/>
    </location>
</feature>
<evidence type="ECO:0000256" key="7">
    <source>
        <dbReference type="SAM" id="Phobius"/>
    </source>
</evidence>
<reference evidence="8 9" key="1">
    <citation type="submission" date="2018-01" db="EMBL/GenBank/DDBJ databases">
        <title>Draft genome Sequence of streptomyces globosus LZH-48.</title>
        <authorList>
            <person name="Ran K."/>
            <person name="Li Z."/>
            <person name="Wei S."/>
            <person name="Dong R."/>
        </authorList>
    </citation>
    <scope>NUCLEOTIDE SEQUENCE [LARGE SCALE GENOMIC DNA]</scope>
    <source>
        <strain evidence="8 9">LZH-48</strain>
    </source>
</reference>
<evidence type="ECO:0000256" key="6">
    <source>
        <dbReference type="SAM" id="MobiDB-lite"/>
    </source>
</evidence>
<dbReference type="PANTHER" id="PTHR23513">
    <property type="entry name" value="INTEGRAL MEMBRANE EFFLUX PROTEIN-RELATED"/>
    <property type="match status" value="1"/>
</dbReference>